<dbReference type="Pfam" id="PF00010">
    <property type="entry name" value="HLH"/>
    <property type="match status" value="1"/>
</dbReference>
<evidence type="ECO:0000259" key="2">
    <source>
        <dbReference type="PROSITE" id="PS50888"/>
    </source>
</evidence>
<feature type="compositionally biased region" description="Polar residues" evidence="1">
    <location>
        <begin position="302"/>
        <end position="313"/>
    </location>
</feature>
<reference evidence="3" key="1">
    <citation type="submission" date="2023-01" db="EMBL/GenBank/DDBJ databases">
        <title>Exophiala dermititidis isolated from Cystic Fibrosis Patient.</title>
        <authorList>
            <person name="Kurbessoian T."/>
            <person name="Crocker A."/>
            <person name="Murante D."/>
            <person name="Hogan D.A."/>
            <person name="Stajich J.E."/>
        </authorList>
    </citation>
    <scope>NUCLEOTIDE SEQUENCE</scope>
    <source>
        <strain evidence="3">Ex8</strain>
    </source>
</reference>
<dbReference type="AlphaFoldDB" id="A0AAN6F2V3"/>
<dbReference type="InterPro" id="IPR011598">
    <property type="entry name" value="bHLH_dom"/>
</dbReference>
<organism evidence="3 4">
    <name type="scientific">Exophiala dermatitidis</name>
    <name type="common">Black yeast-like fungus</name>
    <name type="synonym">Wangiella dermatitidis</name>
    <dbReference type="NCBI Taxonomy" id="5970"/>
    <lineage>
        <taxon>Eukaryota</taxon>
        <taxon>Fungi</taxon>
        <taxon>Dikarya</taxon>
        <taxon>Ascomycota</taxon>
        <taxon>Pezizomycotina</taxon>
        <taxon>Eurotiomycetes</taxon>
        <taxon>Chaetothyriomycetidae</taxon>
        <taxon>Chaetothyriales</taxon>
        <taxon>Herpotrichiellaceae</taxon>
        <taxon>Exophiala</taxon>
    </lineage>
</organism>
<feature type="compositionally biased region" description="Polar residues" evidence="1">
    <location>
        <begin position="399"/>
        <end position="414"/>
    </location>
</feature>
<proteinExistence type="predicted"/>
<dbReference type="InterPro" id="IPR036638">
    <property type="entry name" value="HLH_DNA-bd_sf"/>
</dbReference>
<dbReference type="PROSITE" id="PS50888">
    <property type="entry name" value="BHLH"/>
    <property type="match status" value="1"/>
</dbReference>
<dbReference type="GO" id="GO:0046983">
    <property type="term" value="F:protein dimerization activity"/>
    <property type="evidence" value="ECO:0007669"/>
    <property type="project" value="InterPro"/>
</dbReference>
<evidence type="ECO:0000256" key="1">
    <source>
        <dbReference type="SAM" id="MobiDB-lite"/>
    </source>
</evidence>
<feature type="compositionally biased region" description="Basic and acidic residues" evidence="1">
    <location>
        <begin position="253"/>
        <end position="264"/>
    </location>
</feature>
<protein>
    <recommendedName>
        <fullName evidence="2">BHLH domain-containing protein</fullName>
    </recommendedName>
</protein>
<feature type="compositionally biased region" description="Pro residues" evidence="1">
    <location>
        <begin position="373"/>
        <end position="382"/>
    </location>
</feature>
<sequence>MSSHGGQQNFPFGYQQENIHGLGLPEFMNPGPPPGQPLLNAHENQDLDNFFHDFDQNAAVAKHPTPSDFNMLAGSQQYFAMPPMFVGSETGMGQRFVVDPRQFPGAGLPYSAGMMAPDMNMVKHADTMASGMPATAYSDGYAHPLITQLQTAASMEPAFGPGWQQQQPFPAQANMNMQQLPARQGVAFGTDSRFQPSGYAAPNNLLDPDMPAAMQTHPLDWFQPASASTTQPNTQPNTRPNTQPSSPNWSKKRTFDEFHADQNPRNDVSQSGHSQQAAMAQPSKSQTNARRKRSSVVKHEQPASSSQQATPLTTGKPHTPLKVEGQAVDESNHGLNVEGEEEDDEDVNDGAATEPEAKSPSPAPWPSNKARPPRNPNPPPPKGSRKKKASVSSAKSKTPRASSGGRQITPSTRVPLTLEQKKANHTNSEQRRRDATARAYAELYDLVPELEDMGKQSTMKKLEVVVAKVQRVKQSVEMLSARLGVEPLTGRRVGPSGTASLLHSDVQWQQ</sequence>
<feature type="compositionally biased region" description="Low complexity" evidence="1">
    <location>
        <begin position="229"/>
        <end position="244"/>
    </location>
</feature>
<accession>A0AAN6F2V3</accession>
<dbReference type="SUPFAM" id="SSF47459">
    <property type="entry name" value="HLH, helix-loop-helix DNA-binding domain"/>
    <property type="match status" value="1"/>
</dbReference>
<evidence type="ECO:0000313" key="3">
    <source>
        <dbReference type="EMBL" id="KAJ8994467.1"/>
    </source>
</evidence>
<dbReference type="EMBL" id="JAJGCB010000002">
    <property type="protein sequence ID" value="KAJ8994467.1"/>
    <property type="molecule type" value="Genomic_DNA"/>
</dbReference>
<feature type="compositionally biased region" description="Polar residues" evidence="1">
    <location>
        <begin position="265"/>
        <end position="288"/>
    </location>
</feature>
<feature type="region of interest" description="Disordered" evidence="1">
    <location>
        <begin position="191"/>
        <end position="435"/>
    </location>
</feature>
<dbReference type="Gene3D" id="4.10.280.10">
    <property type="entry name" value="Helix-loop-helix DNA-binding domain"/>
    <property type="match status" value="1"/>
</dbReference>
<feature type="region of interest" description="Disordered" evidence="1">
    <location>
        <begin position="488"/>
        <end position="510"/>
    </location>
</feature>
<gene>
    <name evidence="3" type="ORF">HRR80_001181</name>
</gene>
<comment type="caution">
    <text evidence="3">The sequence shown here is derived from an EMBL/GenBank/DDBJ whole genome shotgun (WGS) entry which is preliminary data.</text>
</comment>
<feature type="domain" description="BHLH" evidence="2">
    <location>
        <begin position="420"/>
        <end position="472"/>
    </location>
</feature>
<dbReference type="Proteomes" id="UP001161757">
    <property type="component" value="Unassembled WGS sequence"/>
</dbReference>
<feature type="compositionally biased region" description="Polar residues" evidence="1">
    <location>
        <begin position="497"/>
        <end position="510"/>
    </location>
</feature>
<feature type="compositionally biased region" description="Acidic residues" evidence="1">
    <location>
        <begin position="338"/>
        <end position="348"/>
    </location>
</feature>
<evidence type="ECO:0000313" key="4">
    <source>
        <dbReference type="Proteomes" id="UP001161757"/>
    </source>
</evidence>
<name>A0AAN6F2V3_EXODE</name>